<keyword evidence="2" id="KW-0479">Metal-binding</keyword>
<dbReference type="InterPro" id="IPR011057">
    <property type="entry name" value="Mss4-like_sf"/>
</dbReference>
<dbReference type="Gene3D" id="2.170.150.70">
    <property type="match status" value="1"/>
</dbReference>
<name>A0A2R6W2G2_MARPO</name>
<dbReference type="Gramene" id="Mp5g01420.1">
    <property type="protein sequence ID" value="Mp5g01420.1.cds1"/>
    <property type="gene ID" value="Mp5g01420"/>
</dbReference>
<keyword evidence="3" id="KW-0862">Zinc</keyword>
<dbReference type="PANTHER" id="PTHR28620:SF1">
    <property type="entry name" value="CENP-V_GFA DOMAIN-CONTAINING PROTEIN"/>
    <property type="match status" value="1"/>
</dbReference>
<dbReference type="SUPFAM" id="SSF51316">
    <property type="entry name" value="Mss4-like"/>
    <property type="match status" value="1"/>
</dbReference>
<dbReference type="OrthoDB" id="2993351at2759"/>
<gene>
    <name evidence="5" type="ORF">MARPO_0175s0005</name>
</gene>
<dbReference type="InterPro" id="IPR052355">
    <property type="entry name" value="CENP-V-like"/>
</dbReference>
<organism evidence="5 6">
    <name type="scientific">Marchantia polymorpha</name>
    <name type="common">Common liverwort</name>
    <name type="synonym">Marchantia aquatica</name>
    <dbReference type="NCBI Taxonomy" id="3197"/>
    <lineage>
        <taxon>Eukaryota</taxon>
        <taxon>Viridiplantae</taxon>
        <taxon>Streptophyta</taxon>
        <taxon>Embryophyta</taxon>
        <taxon>Marchantiophyta</taxon>
        <taxon>Marchantiopsida</taxon>
        <taxon>Marchantiidae</taxon>
        <taxon>Marchantiales</taxon>
        <taxon>Marchantiaceae</taxon>
        <taxon>Marchantia</taxon>
    </lineage>
</organism>
<dbReference type="Proteomes" id="UP000244005">
    <property type="component" value="Unassembled WGS sequence"/>
</dbReference>
<reference evidence="6" key="1">
    <citation type="journal article" date="2017" name="Cell">
        <title>Insights into land plant evolution garnered from the Marchantia polymorpha genome.</title>
        <authorList>
            <person name="Bowman J.L."/>
            <person name="Kohchi T."/>
            <person name="Yamato K.T."/>
            <person name="Jenkins J."/>
            <person name="Shu S."/>
            <person name="Ishizaki K."/>
            <person name="Yamaoka S."/>
            <person name="Nishihama R."/>
            <person name="Nakamura Y."/>
            <person name="Berger F."/>
            <person name="Adam C."/>
            <person name="Aki S.S."/>
            <person name="Althoff F."/>
            <person name="Araki T."/>
            <person name="Arteaga-Vazquez M.A."/>
            <person name="Balasubrmanian S."/>
            <person name="Barry K."/>
            <person name="Bauer D."/>
            <person name="Boehm C.R."/>
            <person name="Briginshaw L."/>
            <person name="Caballero-Perez J."/>
            <person name="Catarino B."/>
            <person name="Chen F."/>
            <person name="Chiyoda S."/>
            <person name="Chovatia M."/>
            <person name="Davies K.M."/>
            <person name="Delmans M."/>
            <person name="Demura T."/>
            <person name="Dierschke T."/>
            <person name="Dolan L."/>
            <person name="Dorantes-Acosta A.E."/>
            <person name="Eklund D.M."/>
            <person name="Florent S.N."/>
            <person name="Flores-Sandoval E."/>
            <person name="Fujiyama A."/>
            <person name="Fukuzawa H."/>
            <person name="Galik B."/>
            <person name="Grimanelli D."/>
            <person name="Grimwood J."/>
            <person name="Grossniklaus U."/>
            <person name="Hamada T."/>
            <person name="Haseloff J."/>
            <person name="Hetherington A.J."/>
            <person name="Higo A."/>
            <person name="Hirakawa Y."/>
            <person name="Hundley H.N."/>
            <person name="Ikeda Y."/>
            <person name="Inoue K."/>
            <person name="Inoue S.I."/>
            <person name="Ishida S."/>
            <person name="Jia Q."/>
            <person name="Kakita M."/>
            <person name="Kanazawa T."/>
            <person name="Kawai Y."/>
            <person name="Kawashima T."/>
            <person name="Kennedy M."/>
            <person name="Kinose K."/>
            <person name="Kinoshita T."/>
            <person name="Kohara Y."/>
            <person name="Koide E."/>
            <person name="Komatsu K."/>
            <person name="Kopischke S."/>
            <person name="Kubo M."/>
            <person name="Kyozuka J."/>
            <person name="Lagercrantz U."/>
            <person name="Lin S.S."/>
            <person name="Lindquist E."/>
            <person name="Lipzen A.M."/>
            <person name="Lu C.W."/>
            <person name="De Luna E."/>
            <person name="Martienssen R.A."/>
            <person name="Minamino N."/>
            <person name="Mizutani M."/>
            <person name="Mizutani M."/>
            <person name="Mochizuki N."/>
            <person name="Monte I."/>
            <person name="Mosher R."/>
            <person name="Nagasaki H."/>
            <person name="Nakagami H."/>
            <person name="Naramoto S."/>
            <person name="Nishitani K."/>
            <person name="Ohtani M."/>
            <person name="Okamoto T."/>
            <person name="Okumura M."/>
            <person name="Phillips J."/>
            <person name="Pollak B."/>
            <person name="Reinders A."/>
            <person name="Rovekamp M."/>
            <person name="Sano R."/>
            <person name="Sawa S."/>
            <person name="Schmid M.W."/>
            <person name="Shirakawa M."/>
            <person name="Solano R."/>
            <person name="Spunde A."/>
            <person name="Suetsugu N."/>
            <person name="Sugano S."/>
            <person name="Sugiyama A."/>
            <person name="Sun R."/>
            <person name="Suzuki Y."/>
            <person name="Takenaka M."/>
            <person name="Takezawa D."/>
            <person name="Tomogane H."/>
            <person name="Tsuzuki M."/>
            <person name="Ueda T."/>
            <person name="Umeda M."/>
            <person name="Ward J.M."/>
            <person name="Watanabe Y."/>
            <person name="Yazaki K."/>
            <person name="Yokoyama R."/>
            <person name="Yoshitake Y."/>
            <person name="Yotsui I."/>
            <person name="Zachgo S."/>
            <person name="Schmutz J."/>
        </authorList>
    </citation>
    <scope>NUCLEOTIDE SEQUENCE [LARGE SCALE GENOMIC DNA]</scope>
    <source>
        <strain evidence="6">Tak-1</strain>
    </source>
</reference>
<keyword evidence="6" id="KW-1185">Reference proteome</keyword>
<dbReference type="PANTHER" id="PTHR28620">
    <property type="entry name" value="CENTROMERE PROTEIN V"/>
    <property type="match status" value="1"/>
</dbReference>
<dbReference type="OMA" id="DCSLCRR"/>
<protein>
    <recommendedName>
        <fullName evidence="4">CENP-V/GFA domain-containing protein</fullName>
    </recommendedName>
</protein>
<evidence type="ECO:0000313" key="6">
    <source>
        <dbReference type="Proteomes" id="UP000244005"/>
    </source>
</evidence>
<dbReference type="Gramene" id="Mp5g01420.2">
    <property type="protein sequence ID" value="Mp5g01420.2.cds1"/>
    <property type="gene ID" value="Mp5g01420"/>
</dbReference>
<dbReference type="InterPro" id="IPR006913">
    <property type="entry name" value="CENP-V/GFA"/>
</dbReference>
<dbReference type="GO" id="GO:0016846">
    <property type="term" value="F:carbon-sulfur lyase activity"/>
    <property type="evidence" value="ECO:0007669"/>
    <property type="project" value="InterPro"/>
</dbReference>
<evidence type="ECO:0000256" key="1">
    <source>
        <dbReference type="ARBA" id="ARBA00005495"/>
    </source>
</evidence>
<feature type="domain" description="CENP-V/GFA" evidence="4">
    <location>
        <begin position="10"/>
        <end position="123"/>
    </location>
</feature>
<dbReference type="GO" id="GO:0046872">
    <property type="term" value="F:metal ion binding"/>
    <property type="evidence" value="ECO:0007669"/>
    <property type="project" value="UniProtKB-KW"/>
</dbReference>
<dbReference type="Pfam" id="PF04828">
    <property type="entry name" value="GFA"/>
    <property type="match status" value="1"/>
</dbReference>
<evidence type="ECO:0000313" key="5">
    <source>
        <dbReference type="EMBL" id="PTQ28040.1"/>
    </source>
</evidence>
<dbReference type="AlphaFoldDB" id="A0A2R6W2G2"/>
<accession>A0A2R6W2G2</accession>
<evidence type="ECO:0000256" key="3">
    <source>
        <dbReference type="ARBA" id="ARBA00022833"/>
    </source>
</evidence>
<proteinExistence type="inferred from homology"/>
<dbReference type="PROSITE" id="PS51891">
    <property type="entry name" value="CENP_V_GFA"/>
    <property type="match status" value="1"/>
</dbReference>
<evidence type="ECO:0000259" key="4">
    <source>
        <dbReference type="PROSITE" id="PS51891"/>
    </source>
</evidence>
<evidence type="ECO:0000256" key="2">
    <source>
        <dbReference type="ARBA" id="ARBA00022723"/>
    </source>
</evidence>
<sequence>MATTEELVTHQGGCHCKRVRWKVRAPSKVVCWDCNCTICLMRQNLHFIVPASQFELEKSSEEWLTLYTFETHQAKHLFCKVCGILSFYVPRSNPDGYAVTVRCVDPGTIEIGRIHTFDGQNWESSYSQSNISASSKQ</sequence>
<reference evidence="5" key="2">
    <citation type="submission" date="2017-12" db="EMBL/GenBank/DDBJ databases">
        <title>WGS assembly of Marchantia polymorpha.</title>
        <authorList>
            <person name="Bowman J.L."/>
            <person name="Kohchi T."/>
            <person name="Yamato K.T."/>
            <person name="Jenkins J."/>
            <person name="Shu S."/>
            <person name="Ishizaki K."/>
            <person name="Yamaoka S."/>
            <person name="Nishihama R."/>
            <person name="Nakamura Y."/>
            <person name="Berger F."/>
            <person name="Adam C."/>
            <person name="Aki S.S."/>
            <person name="Althoff F."/>
            <person name="Araki T."/>
            <person name="Arteaga-Vazquez M.A."/>
            <person name="Balasubrmanian S."/>
            <person name="Bauer D."/>
            <person name="Boehm C.R."/>
            <person name="Briginshaw L."/>
            <person name="Caballero-Perez J."/>
            <person name="Catarino B."/>
            <person name="Chen F."/>
            <person name="Chiyoda S."/>
            <person name="Chovatia M."/>
            <person name="Davies K.M."/>
            <person name="Delmans M."/>
            <person name="Demura T."/>
            <person name="Dierschke T."/>
            <person name="Dolan L."/>
            <person name="Dorantes-Acosta A.E."/>
            <person name="Eklund D.M."/>
            <person name="Florent S.N."/>
            <person name="Flores-Sandoval E."/>
            <person name="Fujiyama A."/>
            <person name="Fukuzawa H."/>
            <person name="Galik B."/>
            <person name="Grimanelli D."/>
            <person name="Grimwood J."/>
            <person name="Grossniklaus U."/>
            <person name="Hamada T."/>
            <person name="Haseloff J."/>
            <person name="Hetherington A.J."/>
            <person name="Higo A."/>
            <person name="Hirakawa Y."/>
            <person name="Hundley H.N."/>
            <person name="Ikeda Y."/>
            <person name="Inoue K."/>
            <person name="Inoue S."/>
            <person name="Ishida S."/>
            <person name="Jia Q."/>
            <person name="Kakita M."/>
            <person name="Kanazawa T."/>
            <person name="Kawai Y."/>
            <person name="Kawashima T."/>
            <person name="Kennedy M."/>
            <person name="Kinose K."/>
            <person name="Kinoshita T."/>
            <person name="Kohara Y."/>
            <person name="Koide E."/>
            <person name="Komatsu K."/>
            <person name="Kopischke S."/>
            <person name="Kubo M."/>
            <person name="Kyozuka J."/>
            <person name="Lagercrantz U."/>
            <person name="Lin S.S."/>
            <person name="Lindquist E."/>
            <person name="Lipzen A.M."/>
            <person name="Lu C."/>
            <person name="Luna E.D."/>
            <person name="Martienssen R.A."/>
            <person name="Minamino N."/>
            <person name="Mizutani M."/>
            <person name="Mizutani M."/>
            <person name="Mochizuki N."/>
            <person name="Monte I."/>
            <person name="Mosher R."/>
            <person name="Nagasaki H."/>
            <person name="Nakagami H."/>
            <person name="Naramoto S."/>
            <person name="Nishitani K."/>
            <person name="Ohtani M."/>
            <person name="Okamoto T."/>
            <person name="Okumura M."/>
            <person name="Phillips J."/>
            <person name="Pollak B."/>
            <person name="Reinders A."/>
            <person name="Roevekamp M."/>
            <person name="Sano R."/>
            <person name="Sawa S."/>
            <person name="Schmid M.W."/>
            <person name="Shirakawa M."/>
            <person name="Solano R."/>
            <person name="Spunde A."/>
            <person name="Suetsugu N."/>
            <person name="Sugano S."/>
            <person name="Sugiyama A."/>
            <person name="Sun R."/>
            <person name="Suzuki Y."/>
            <person name="Takenaka M."/>
            <person name="Takezawa D."/>
            <person name="Tomogane H."/>
            <person name="Tsuzuki M."/>
            <person name="Ueda T."/>
            <person name="Umeda M."/>
            <person name="Ward J.M."/>
            <person name="Watanabe Y."/>
            <person name="Yazaki K."/>
            <person name="Yokoyama R."/>
            <person name="Yoshitake Y."/>
            <person name="Yotsui I."/>
            <person name="Zachgo S."/>
            <person name="Schmutz J."/>
        </authorList>
    </citation>
    <scope>NUCLEOTIDE SEQUENCE [LARGE SCALE GENOMIC DNA]</scope>
    <source>
        <strain evidence="5">Tak-1</strain>
    </source>
</reference>
<comment type="similarity">
    <text evidence="1">Belongs to the Gfa family.</text>
</comment>
<dbReference type="EMBL" id="KZ772844">
    <property type="protein sequence ID" value="PTQ28040.1"/>
    <property type="molecule type" value="Genomic_DNA"/>
</dbReference>
<dbReference type="EMBL" id="KZ772844">
    <property type="protein sequence ID" value="PTQ28041.1"/>
    <property type="molecule type" value="Genomic_DNA"/>
</dbReference>